<accession>A0ABV5WPK8</accession>
<evidence type="ECO:0000256" key="2">
    <source>
        <dbReference type="ARBA" id="ARBA00006573"/>
    </source>
</evidence>
<name>A0ABV5WPK8_9BACI</name>
<evidence type="ECO:0000256" key="1">
    <source>
        <dbReference type="ARBA" id="ARBA00004288"/>
    </source>
</evidence>
<dbReference type="Pfam" id="PF08141">
    <property type="entry name" value="SspH"/>
    <property type="match status" value="1"/>
</dbReference>
<evidence type="ECO:0000256" key="3">
    <source>
        <dbReference type="ARBA" id="ARBA00022969"/>
    </source>
</evidence>
<keyword evidence="3" id="KW-0749">Sporulation</keyword>
<evidence type="ECO:0000313" key="5">
    <source>
        <dbReference type="Proteomes" id="UP001589609"/>
    </source>
</evidence>
<organism evidence="4 5">
    <name type="scientific">Ectobacillus funiculus</name>
    <dbReference type="NCBI Taxonomy" id="137993"/>
    <lineage>
        <taxon>Bacteria</taxon>
        <taxon>Bacillati</taxon>
        <taxon>Bacillota</taxon>
        <taxon>Bacilli</taxon>
        <taxon>Bacillales</taxon>
        <taxon>Bacillaceae</taxon>
        <taxon>Ectobacillus</taxon>
    </lineage>
</organism>
<dbReference type="InterPro" id="IPR012610">
    <property type="entry name" value="SASP_SspH"/>
</dbReference>
<dbReference type="Proteomes" id="UP001589609">
    <property type="component" value="Unassembled WGS sequence"/>
</dbReference>
<comment type="caution">
    <text evidence="4">The sequence shown here is derived from an EMBL/GenBank/DDBJ whole genome shotgun (WGS) entry which is preliminary data.</text>
</comment>
<sequence length="57" mass="6321">MNRVKQILSSPGNVRVEYHGVSVWIESCDEGNGIANVHDITNPDETVEVKVAELEEI</sequence>
<gene>
    <name evidence="4" type="ORF">ACFFMS_30650</name>
</gene>
<keyword evidence="5" id="KW-1185">Reference proteome</keyword>
<proteinExistence type="inferred from homology"/>
<reference evidence="4 5" key="1">
    <citation type="submission" date="2024-09" db="EMBL/GenBank/DDBJ databases">
        <authorList>
            <person name="Sun Q."/>
            <person name="Mori K."/>
        </authorList>
    </citation>
    <scope>NUCLEOTIDE SEQUENCE [LARGE SCALE GENOMIC DNA]</scope>
    <source>
        <strain evidence="4 5">JCM 11201</strain>
    </source>
</reference>
<dbReference type="EMBL" id="JBHMAF010000199">
    <property type="protein sequence ID" value="MFB9762589.1"/>
    <property type="molecule type" value="Genomic_DNA"/>
</dbReference>
<comment type="subcellular location">
    <subcellularLocation>
        <location evidence="1">Spore core</location>
    </subcellularLocation>
</comment>
<dbReference type="NCBIfam" id="TIGR02861">
    <property type="entry name" value="SASP_H"/>
    <property type="match status" value="1"/>
</dbReference>
<comment type="similarity">
    <text evidence="2">Belongs to the SspH family.</text>
</comment>
<dbReference type="RefSeq" id="WP_379952513.1">
    <property type="nucleotide sequence ID" value="NZ_JBHMAF010000199.1"/>
</dbReference>
<evidence type="ECO:0000313" key="4">
    <source>
        <dbReference type="EMBL" id="MFB9762589.1"/>
    </source>
</evidence>
<protein>
    <submittedName>
        <fullName evidence="4">H-type small acid-soluble spore protein</fullName>
    </submittedName>
</protein>